<evidence type="ECO:0000256" key="1">
    <source>
        <dbReference type="SAM" id="MobiDB-lite"/>
    </source>
</evidence>
<reference evidence="2 3" key="1">
    <citation type="submission" date="2023-01" db="EMBL/GenBank/DDBJ databases">
        <title>Analysis of 21 Apiospora genomes using comparative genomics revels a genus with tremendous synthesis potential of carbohydrate active enzymes and secondary metabolites.</title>
        <authorList>
            <person name="Sorensen T."/>
        </authorList>
    </citation>
    <scope>NUCLEOTIDE SEQUENCE [LARGE SCALE GENOMIC DNA]</scope>
    <source>
        <strain evidence="2 3">CBS 83171</strain>
    </source>
</reference>
<comment type="caution">
    <text evidence="2">The sequence shown here is derived from an EMBL/GenBank/DDBJ whole genome shotgun (WGS) entry which is preliminary data.</text>
</comment>
<feature type="region of interest" description="Disordered" evidence="1">
    <location>
        <begin position="41"/>
        <end position="192"/>
    </location>
</feature>
<dbReference type="EMBL" id="JAQQWM010000003">
    <property type="protein sequence ID" value="KAK8072172.1"/>
    <property type="molecule type" value="Genomic_DNA"/>
</dbReference>
<evidence type="ECO:0000313" key="2">
    <source>
        <dbReference type="EMBL" id="KAK8072172.1"/>
    </source>
</evidence>
<feature type="compositionally biased region" description="Acidic residues" evidence="1">
    <location>
        <begin position="66"/>
        <end position="76"/>
    </location>
</feature>
<protein>
    <submittedName>
        <fullName evidence="2">Uncharacterized protein</fullName>
    </submittedName>
</protein>
<organism evidence="2 3">
    <name type="scientific">Apiospora saccharicola</name>
    <dbReference type="NCBI Taxonomy" id="335842"/>
    <lineage>
        <taxon>Eukaryota</taxon>
        <taxon>Fungi</taxon>
        <taxon>Dikarya</taxon>
        <taxon>Ascomycota</taxon>
        <taxon>Pezizomycotina</taxon>
        <taxon>Sordariomycetes</taxon>
        <taxon>Xylariomycetidae</taxon>
        <taxon>Amphisphaeriales</taxon>
        <taxon>Apiosporaceae</taxon>
        <taxon>Apiospora</taxon>
    </lineage>
</organism>
<dbReference type="Proteomes" id="UP001446871">
    <property type="component" value="Unassembled WGS sequence"/>
</dbReference>
<keyword evidence="3" id="KW-1185">Reference proteome</keyword>
<name>A0ABR1VMT3_9PEZI</name>
<sequence>MAAKPSQSQRQEIDESAKYFRRLERREGLTEEDERERYFASWGGINGWRPKGYTYTRRPLPPSNPDDSDDSEDTEPEQAVVTSNQVNRKRPRQTGDNEESLNAAYEPDGTKYIRPAKRRRMRRVHFAKPLIRPRRTISPPLTNSEGSSSSSDSSDILENRENKERTPKQRKEAADTPERLKQCQMPISPPHSPKVSWLSGFQYPTDKITPASLRDCIMSSCYTFLGEETDNIILAEYQAAGFQDSEME</sequence>
<gene>
    <name evidence="2" type="ORF">PG996_005520</name>
</gene>
<feature type="compositionally biased region" description="Basic residues" evidence="1">
    <location>
        <begin position="114"/>
        <end position="135"/>
    </location>
</feature>
<proteinExistence type="predicted"/>
<evidence type="ECO:0000313" key="3">
    <source>
        <dbReference type="Proteomes" id="UP001446871"/>
    </source>
</evidence>
<accession>A0ABR1VMT3</accession>
<feature type="compositionally biased region" description="Basic and acidic residues" evidence="1">
    <location>
        <begin position="157"/>
        <end position="181"/>
    </location>
</feature>